<name>A0AAV2FRE0_9ROSI</name>
<dbReference type="Proteomes" id="UP001497516">
    <property type="component" value="Chromosome 7"/>
</dbReference>
<dbReference type="EMBL" id="OZ034820">
    <property type="protein sequence ID" value="CAL1400507.1"/>
    <property type="molecule type" value="Genomic_DNA"/>
</dbReference>
<keyword evidence="3" id="KW-1185">Reference proteome</keyword>
<dbReference type="Gene3D" id="2.40.70.10">
    <property type="entry name" value="Acid Proteases"/>
    <property type="match status" value="1"/>
</dbReference>
<feature type="compositionally biased region" description="Basic and acidic residues" evidence="1">
    <location>
        <begin position="302"/>
        <end position="311"/>
    </location>
</feature>
<dbReference type="PANTHER" id="PTHR35046">
    <property type="entry name" value="ZINC KNUCKLE (CCHC-TYPE) FAMILY PROTEIN"/>
    <property type="match status" value="1"/>
</dbReference>
<feature type="region of interest" description="Disordered" evidence="1">
    <location>
        <begin position="275"/>
        <end position="313"/>
    </location>
</feature>
<dbReference type="SUPFAM" id="SSF50630">
    <property type="entry name" value="Acid proteases"/>
    <property type="match status" value="1"/>
</dbReference>
<dbReference type="InterPro" id="IPR021109">
    <property type="entry name" value="Peptidase_aspartic_dom_sf"/>
</dbReference>
<dbReference type="CDD" id="cd00303">
    <property type="entry name" value="retropepsin_like"/>
    <property type="match status" value="1"/>
</dbReference>
<sequence>MVESSVEARKMQILVQEEQPAAVFKQRESDEQRDNLFHSRCFVEGKLISFMINGGCCSNIISLYAVQKLGLTTQRHPAPYQLSWINEHGTINVTKQVVVRFKIGGYEDEVICDVVSMNYVHLILGRPWQFDRGVTHNGWENSYTFRYKGRKIKLKPLSPDDVYTDQKQIEENQNEGKEPRAQLWIQRRIGFNFMSFRKLPNATPMLESGDRHDPCFALPKQSFDSGIPADAEEEKTEPEAARITSLDLLGRIENRGEALEPAADGRIGLVTSHAEFQSAPAKQRKREGQLGSNLGNDPNVETDAKSFHDSWKSSPIKGITSTFPNLQDDDRTKTPLAELAHEEEKVELGGISDEESNFAAGVEIVTTTPETSQVYSFDMIVADFEESIRPARPLFVNSPADDEPLLRRAIELNLSQIKDAESFMGIHGMCRMHQFASNMLGLKNPKFEIDNLGLKLADGGNGRGADSKAKMMIRDWKIDPSFNWKPGEDRGVDELRWGSSKRKAPIQSNELNDGDEVRRPENSFGLFPVQLFIEGDLFRAQKECPTAMQVSKSLEKLGGEFEAENFLSKMMIEQPTFDPIWDQFCEWFEQQHAKVLRATPFEEGEPDMIQIGHFYESQLLAKEAIKVGKKKGSIWPSQNPCSGYILWRHGSLNWLGGNSILIVCFADKVAKFPMVCFVDPDDVIKVVFQGLQVATSKLENCQKMVKSGNCFVKPTLELDSRSMDLIQDQRLPQHETRYVYVQREGIG</sequence>
<evidence type="ECO:0000256" key="1">
    <source>
        <dbReference type="SAM" id="MobiDB-lite"/>
    </source>
</evidence>
<evidence type="ECO:0000313" key="3">
    <source>
        <dbReference type="Proteomes" id="UP001497516"/>
    </source>
</evidence>
<dbReference type="AlphaFoldDB" id="A0AAV2FRE0"/>
<organism evidence="2 3">
    <name type="scientific">Linum trigynum</name>
    <dbReference type="NCBI Taxonomy" id="586398"/>
    <lineage>
        <taxon>Eukaryota</taxon>
        <taxon>Viridiplantae</taxon>
        <taxon>Streptophyta</taxon>
        <taxon>Embryophyta</taxon>
        <taxon>Tracheophyta</taxon>
        <taxon>Spermatophyta</taxon>
        <taxon>Magnoliopsida</taxon>
        <taxon>eudicotyledons</taxon>
        <taxon>Gunneridae</taxon>
        <taxon>Pentapetalae</taxon>
        <taxon>rosids</taxon>
        <taxon>fabids</taxon>
        <taxon>Malpighiales</taxon>
        <taxon>Linaceae</taxon>
        <taxon>Linum</taxon>
    </lineage>
</organism>
<evidence type="ECO:0000313" key="2">
    <source>
        <dbReference type="EMBL" id="CAL1400507.1"/>
    </source>
</evidence>
<dbReference type="PANTHER" id="PTHR35046:SF9">
    <property type="entry name" value="RNA-DIRECTED DNA POLYMERASE"/>
    <property type="match status" value="1"/>
</dbReference>
<gene>
    <name evidence="2" type="ORF">LTRI10_LOCUS40631</name>
</gene>
<proteinExistence type="predicted"/>
<accession>A0AAV2FRE0</accession>
<reference evidence="2 3" key="1">
    <citation type="submission" date="2024-04" db="EMBL/GenBank/DDBJ databases">
        <authorList>
            <person name="Fracassetti M."/>
        </authorList>
    </citation>
    <scope>NUCLEOTIDE SEQUENCE [LARGE SCALE GENOMIC DNA]</scope>
</reference>
<protein>
    <submittedName>
        <fullName evidence="2">Uncharacterized protein</fullName>
    </submittedName>
</protein>